<dbReference type="SMART" id="SM00326">
    <property type="entry name" value="SH3"/>
    <property type="match status" value="1"/>
</dbReference>
<dbReference type="Gene3D" id="2.30.30.40">
    <property type="entry name" value="SH3 Domains"/>
    <property type="match status" value="1"/>
</dbReference>
<dbReference type="InterPro" id="IPR008144">
    <property type="entry name" value="Guanylate_kin-like_dom"/>
</dbReference>
<dbReference type="Gene3D" id="3.40.50.300">
    <property type="entry name" value="P-loop containing nucleotide triphosphate hydrolases"/>
    <property type="match status" value="1"/>
</dbReference>
<dbReference type="Pfam" id="PF00625">
    <property type="entry name" value="Guanylate_kin"/>
    <property type="match status" value="1"/>
</dbReference>
<dbReference type="SUPFAM" id="SSF50044">
    <property type="entry name" value="SH3-domain"/>
    <property type="match status" value="1"/>
</dbReference>
<dbReference type="InterPro" id="IPR036028">
    <property type="entry name" value="SH3-like_dom_sf"/>
</dbReference>
<dbReference type="InterPro" id="IPR001478">
    <property type="entry name" value="PDZ"/>
</dbReference>
<evidence type="ECO:0000256" key="3">
    <source>
        <dbReference type="PROSITE-ProRule" id="PRU00192"/>
    </source>
</evidence>
<dbReference type="SMART" id="SM00072">
    <property type="entry name" value="GuKc"/>
    <property type="match status" value="1"/>
</dbReference>
<dbReference type="InterPro" id="IPR001452">
    <property type="entry name" value="SH3_domain"/>
</dbReference>
<keyword evidence="8" id="KW-1185">Reference proteome</keyword>
<evidence type="ECO:0000259" key="6">
    <source>
        <dbReference type="PROSITE" id="PS50106"/>
    </source>
</evidence>
<sequence>MLRIDERSKQGITLKVDEEGRCIVARIMHGGMIHRQATLHVGDEIREINGVSVANQSVESLQRMLRDARGSVTFKIVPSYRSAPAPCEIYVRAQFDYDPNEDDLIPCAQAGIAFRTGDILQIISKDDHNWWQARREGADGTAGLIPSPELQGVEDGLPRHRELQERSSELLNLLPQEEALPGQVLGQTQCSLRSVRRGHLRGSRQELHGVGRRHIKNTLISHHPDKYAYPIPREHDSAHAERRGERQELLLRVPRGDDESDIAANEYLEYGTHEDAMYGTKLETIRRLHADGKIAILDVEPQALKILRSAEYTPYTVFIAAPSLGNMQDIDGSLERLYKESELLRQAYGHFFDLTIVNNDIEETIRTLEKTVEKVHTMTQWVPVTWVY</sequence>
<gene>
    <name evidence="7" type="primary">CASK</name>
    <name evidence="7" type="ORF">CEXT_612631</name>
</gene>
<dbReference type="SUPFAM" id="SSF50156">
    <property type="entry name" value="PDZ domain-like"/>
    <property type="match status" value="1"/>
</dbReference>
<feature type="domain" description="PDZ" evidence="6">
    <location>
        <begin position="1"/>
        <end position="80"/>
    </location>
</feature>
<evidence type="ECO:0000259" key="5">
    <source>
        <dbReference type="PROSITE" id="PS50052"/>
    </source>
</evidence>
<keyword evidence="2 3" id="KW-0728">SH3 domain</keyword>
<reference evidence="7 8" key="1">
    <citation type="submission" date="2021-06" db="EMBL/GenBank/DDBJ databases">
        <title>Caerostris extrusa draft genome.</title>
        <authorList>
            <person name="Kono N."/>
            <person name="Arakawa K."/>
        </authorList>
    </citation>
    <scope>NUCLEOTIDE SEQUENCE [LARGE SCALE GENOMIC DNA]</scope>
</reference>
<accession>A0AAV4V976</accession>
<dbReference type="CDD" id="cd12035">
    <property type="entry name" value="SH3_MPP1-like"/>
    <property type="match status" value="1"/>
</dbReference>
<dbReference type="SUPFAM" id="SSF52540">
    <property type="entry name" value="P-loop containing nucleoside triphosphate hydrolases"/>
    <property type="match status" value="1"/>
</dbReference>
<dbReference type="Pfam" id="PF00018">
    <property type="entry name" value="SH3_1"/>
    <property type="match status" value="1"/>
</dbReference>
<dbReference type="Pfam" id="PF00595">
    <property type="entry name" value="PDZ"/>
    <property type="match status" value="1"/>
</dbReference>
<evidence type="ECO:0000256" key="2">
    <source>
        <dbReference type="ARBA" id="ARBA00022443"/>
    </source>
</evidence>
<feature type="domain" description="SH3" evidence="4">
    <location>
        <begin position="86"/>
        <end position="155"/>
    </location>
</feature>
<dbReference type="Gene3D" id="2.30.42.10">
    <property type="match status" value="1"/>
</dbReference>
<protein>
    <recommendedName>
        <fullName evidence="9">Peripheral plasma membrane protein CASK</fullName>
    </recommendedName>
</protein>
<comment type="caution">
    <text evidence="7">The sequence shown here is derived from an EMBL/GenBank/DDBJ whole genome shotgun (WGS) entry which is preliminary data.</text>
</comment>
<evidence type="ECO:0000256" key="1">
    <source>
        <dbReference type="ARBA" id="ARBA00007014"/>
    </source>
</evidence>
<evidence type="ECO:0000259" key="4">
    <source>
        <dbReference type="PROSITE" id="PS50002"/>
    </source>
</evidence>
<dbReference type="PROSITE" id="PS50052">
    <property type="entry name" value="GUANYLATE_KINASE_2"/>
    <property type="match status" value="1"/>
</dbReference>
<evidence type="ECO:0000313" key="7">
    <source>
        <dbReference type="EMBL" id="GIY66671.1"/>
    </source>
</evidence>
<feature type="domain" description="Guanylate kinase-like" evidence="5">
    <location>
        <begin position="195"/>
        <end position="373"/>
    </location>
</feature>
<dbReference type="PROSITE" id="PS50002">
    <property type="entry name" value="SH3"/>
    <property type="match status" value="1"/>
</dbReference>
<name>A0AAV4V976_CAEEX</name>
<dbReference type="SMART" id="SM00228">
    <property type="entry name" value="PDZ"/>
    <property type="match status" value="1"/>
</dbReference>
<dbReference type="Proteomes" id="UP001054945">
    <property type="component" value="Unassembled WGS sequence"/>
</dbReference>
<proteinExistence type="inferred from homology"/>
<organism evidence="7 8">
    <name type="scientific">Caerostris extrusa</name>
    <name type="common">Bark spider</name>
    <name type="synonym">Caerostris bankana</name>
    <dbReference type="NCBI Taxonomy" id="172846"/>
    <lineage>
        <taxon>Eukaryota</taxon>
        <taxon>Metazoa</taxon>
        <taxon>Ecdysozoa</taxon>
        <taxon>Arthropoda</taxon>
        <taxon>Chelicerata</taxon>
        <taxon>Arachnida</taxon>
        <taxon>Araneae</taxon>
        <taxon>Araneomorphae</taxon>
        <taxon>Entelegynae</taxon>
        <taxon>Araneoidea</taxon>
        <taxon>Araneidae</taxon>
        <taxon>Caerostris</taxon>
    </lineage>
</organism>
<dbReference type="InterPro" id="IPR027417">
    <property type="entry name" value="P-loop_NTPase"/>
</dbReference>
<dbReference type="InterPro" id="IPR036034">
    <property type="entry name" value="PDZ_sf"/>
</dbReference>
<dbReference type="PROSITE" id="PS50106">
    <property type="entry name" value="PDZ"/>
    <property type="match status" value="1"/>
</dbReference>
<dbReference type="InterPro" id="IPR050716">
    <property type="entry name" value="MAGUK"/>
</dbReference>
<dbReference type="AlphaFoldDB" id="A0AAV4V976"/>
<dbReference type="PANTHER" id="PTHR23122">
    <property type="entry name" value="MEMBRANE-ASSOCIATED GUANYLATE KINASE MAGUK"/>
    <property type="match status" value="1"/>
</dbReference>
<dbReference type="InterPro" id="IPR008145">
    <property type="entry name" value="GK/Ca_channel_bsu"/>
</dbReference>
<evidence type="ECO:0000313" key="8">
    <source>
        <dbReference type="Proteomes" id="UP001054945"/>
    </source>
</evidence>
<dbReference type="EMBL" id="BPLR01014141">
    <property type="protein sequence ID" value="GIY66671.1"/>
    <property type="molecule type" value="Genomic_DNA"/>
</dbReference>
<evidence type="ECO:0008006" key="9">
    <source>
        <dbReference type="Google" id="ProtNLM"/>
    </source>
</evidence>
<comment type="similarity">
    <text evidence="1">Belongs to the MAGUK family.</text>
</comment>